<evidence type="ECO:0000256" key="3">
    <source>
        <dbReference type="ARBA" id="ARBA00023163"/>
    </source>
</evidence>
<sequence length="264" mass="29524">MAGKKVTIKDVAREAGVSVATVSYVVNGRTDLRISDETRKRVLHVINLLNYSPNQTAKALASNKKSLIALTTSENTSVLKLAEERHTLNILSAFLHEHGYELLTIAPGSMDNYSQAAAILCIDMEKKDFQTLGNNNFIPLLSVDGFINDPLFFQINNDLARVQASASEGLGTDYTFVGLMPNNKERQAQIKKAFKKVCFITSFEDLKDLSDNIVTTDYVINEMLSSSHNCRYIDNLPFEKMELILKSVEQAIERTPIESHDLYI</sequence>
<dbReference type="InterPro" id="IPR010982">
    <property type="entry name" value="Lambda_DNA-bd_dom_sf"/>
</dbReference>
<accession>A0A5P6VPU7</accession>
<evidence type="ECO:0000259" key="4">
    <source>
        <dbReference type="PROSITE" id="PS50932"/>
    </source>
</evidence>
<dbReference type="Pfam" id="PF00356">
    <property type="entry name" value="LacI"/>
    <property type="match status" value="1"/>
</dbReference>
<dbReference type="GO" id="GO:0003700">
    <property type="term" value="F:DNA-binding transcription factor activity"/>
    <property type="evidence" value="ECO:0007669"/>
    <property type="project" value="TreeGrafter"/>
</dbReference>
<keyword evidence="3" id="KW-0804">Transcription</keyword>
<dbReference type="PANTHER" id="PTHR30146:SF109">
    <property type="entry name" value="HTH-TYPE TRANSCRIPTIONAL REGULATOR GALS"/>
    <property type="match status" value="1"/>
</dbReference>
<dbReference type="PROSITE" id="PS50932">
    <property type="entry name" value="HTH_LACI_2"/>
    <property type="match status" value="1"/>
</dbReference>
<proteinExistence type="predicted"/>
<dbReference type="SUPFAM" id="SSF47413">
    <property type="entry name" value="lambda repressor-like DNA-binding domains"/>
    <property type="match status" value="1"/>
</dbReference>
<dbReference type="PROSITE" id="PS00356">
    <property type="entry name" value="HTH_LACI_1"/>
    <property type="match status" value="1"/>
</dbReference>
<dbReference type="RefSeq" id="WP_151622970.1">
    <property type="nucleotide sequence ID" value="NZ_CP043028.1"/>
</dbReference>
<dbReference type="PANTHER" id="PTHR30146">
    <property type="entry name" value="LACI-RELATED TRANSCRIPTIONAL REPRESSOR"/>
    <property type="match status" value="1"/>
</dbReference>
<keyword evidence="1" id="KW-0805">Transcription regulation</keyword>
<dbReference type="SMART" id="SM00354">
    <property type="entry name" value="HTH_LACI"/>
    <property type="match status" value="1"/>
</dbReference>
<dbReference type="EMBL" id="CP043028">
    <property type="protein sequence ID" value="QFJ54480.1"/>
    <property type="molecule type" value="Genomic_DNA"/>
</dbReference>
<reference evidence="6" key="1">
    <citation type="submission" date="2019-08" db="EMBL/GenBank/DDBJ databases">
        <title>Complete Genome Sequence of the Polysaccharide-Degrading Rumen Bacterium Pseudobutyrivibrio xylanivorans MA3014.</title>
        <authorList>
            <person name="Palevich N."/>
            <person name="Maclean P.H."/>
            <person name="Kelly W.J."/>
            <person name="Leahy S.C."/>
            <person name="Rakonjac J."/>
            <person name="Attwood G.T."/>
        </authorList>
    </citation>
    <scope>NUCLEOTIDE SEQUENCE [LARGE SCALE GENOMIC DNA]</scope>
    <source>
        <strain evidence="6">MA3014</strain>
    </source>
</reference>
<dbReference type="KEGG" id="pxv:FXF36_06200"/>
<dbReference type="OrthoDB" id="9775106at2"/>
<evidence type="ECO:0000256" key="2">
    <source>
        <dbReference type="ARBA" id="ARBA00023125"/>
    </source>
</evidence>
<organism evidence="5 6">
    <name type="scientific">Pseudobutyrivibrio xylanivorans</name>
    <dbReference type="NCBI Taxonomy" id="185007"/>
    <lineage>
        <taxon>Bacteria</taxon>
        <taxon>Bacillati</taxon>
        <taxon>Bacillota</taxon>
        <taxon>Clostridia</taxon>
        <taxon>Lachnospirales</taxon>
        <taxon>Lachnospiraceae</taxon>
        <taxon>Pseudobutyrivibrio</taxon>
    </lineage>
</organism>
<dbReference type="PRINTS" id="PR00036">
    <property type="entry name" value="HTHLACI"/>
</dbReference>
<dbReference type="Proteomes" id="UP000327030">
    <property type="component" value="Chromosome 1"/>
</dbReference>
<gene>
    <name evidence="5" type="ORF">FXF36_06200</name>
</gene>
<dbReference type="Gene3D" id="1.10.260.40">
    <property type="entry name" value="lambda repressor-like DNA-binding domains"/>
    <property type="match status" value="1"/>
</dbReference>
<evidence type="ECO:0000313" key="5">
    <source>
        <dbReference type="EMBL" id="QFJ54480.1"/>
    </source>
</evidence>
<keyword evidence="2" id="KW-0238">DNA-binding</keyword>
<evidence type="ECO:0000313" key="6">
    <source>
        <dbReference type="Proteomes" id="UP000327030"/>
    </source>
</evidence>
<evidence type="ECO:0000256" key="1">
    <source>
        <dbReference type="ARBA" id="ARBA00023015"/>
    </source>
</evidence>
<dbReference type="InterPro" id="IPR000843">
    <property type="entry name" value="HTH_LacI"/>
</dbReference>
<feature type="domain" description="HTH lacI-type" evidence="4">
    <location>
        <begin position="6"/>
        <end position="62"/>
    </location>
</feature>
<protein>
    <submittedName>
        <fullName evidence="5">LacI family transcriptional regulator</fullName>
    </submittedName>
</protein>
<dbReference type="GO" id="GO:0000976">
    <property type="term" value="F:transcription cis-regulatory region binding"/>
    <property type="evidence" value="ECO:0007669"/>
    <property type="project" value="TreeGrafter"/>
</dbReference>
<name>A0A5P6VPU7_PSEXY</name>
<dbReference type="CDD" id="cd01392">
    <property type="entry name" value="HTH_LacI"/>
    <property type="match status" value="1"/>
</dbReference>
<dbReference type="AlphaFoldDB" id="A0A5P6VPU7"/>